<dbReference type="Pfam" id="PF13625">
    <property type="entry name" value="Helicase_C_3"/>
    <property type="match status" value="1"/>
</dbReference>
<dbReference type="InterPro" id="IPR032830">
    <property type="entry name" value="XPB/Ssl2_N"/>
</dbReference>
<dbReference type="InterPro" id="IPR032438">
    <property type="entry name" value="ERCC3_RAD25_C"/>
</dbReference>
<gene>
    <name evidence="12" type="ORF">CIG75_11440</name>
</gene>
<evidence type="ECO:0000256" key="3">
    <source>
        <dbReference type="ARBA" id="ARBA00022801"/>
    </source>
</evidence>
<evidence type="ECO:0000256" key="9">
    <source>
        <dbReference type="ARBA" id="ARBA00048988"/>
    </source>
</evidence>
<keyword evidence="3" id="KW-0378">Hydrolase</keyword>
<protein>
    <recommendedName>
        <fullName evidence="8">DNA 3'-5' helicase</fullName>
        <ecNumber evidence="8">5.6.2.4</ecNumber>
    </recommendedName>
</protein>
<evidence type="ECO:0000256" key="4">
    <source>
        <dbReference type="ARBA" id="ARBA00022806"/>
    </source>
</evidence>
<dbReference type="Proteomes" id="UP000214688">
    <property type="component" value="Chromosome"/>
</dbReference>
<dbReference type="PANTHER" id="PTHR11274">
    <property type="entry name" value="RAD25/XP-B DNA REPAIR HELICASE"/>
    <property type="match status" value="1"/>
</dbReference>
<evidence type="ECO:0000256" key="1">
    <source>
        <dbReference type="ARBA" id="ARBA00006637"/>
    </source>
</evidence>
<keyword evidence="2" id="KW-0547">Nucleotide-binding</keyword>
<dbReference type="SMART" id="SM00490">
    <property type="entry name" value="HELICc"/>
    <property type="match status" value="1"/>
</dbReference>
<dbReference type="NCBIfam" id="NF045503">
    <property type="entry name" value="repair_heli_XPB"/>
    <property type="match status" value="1"/>
</dbReference>
<dbReference type="Gene3D" id="3.40.50.300">
    <property type="entry name" value="P-loop containing nucleotide triphosphate hydrolases"/>
    <property type="match status" value="2"/>
</dbReference>
<proteinExistence type="inferred from homology"/>
<comment type="similarity">
    <text evidence="1">Belongs to the helicase family. RAD25/XPB subfamily.</text>
</comment>
<accession>A0A223D2C2</accession>
<dbReference type="SMART" id="SM00487">
    <property type="entry name" value="DEXDc"/>
    <property type="match status" value="1"/>
</dbReference>
<keyword evidence="5" id="KW-0067">ATP-binding</keyword>
<dbReference type="InterPro" id="IPR050615">
    <property type="entry name" value="ATP-dep_DNA_Helicase"/>
</dbReference>
<dbReference type="PROSITE" id="PS51192">
    <property type="entry name" value="HELICASE_ATP_BIND_1"/>
    <property type="match status" value="1"/>
</dbReference>
<dbReference type="Pfam" id="PF04851">
    <property type="entry name" value="ResIII"/>
    <property type="match status" value="1"/>
</dbReference>
<keyword evidence="4 12" id="KW-0347">Helicase</keyword>
<dbReference type="GO" id="GO:0043138">
    <property type="term" value="F:3'-5' DNA helicase activity"/>
    <property type="evidence" value="ECO:0007669"/>
    <property type="project" value="UniProtKB-EC"/>
</dbReference>
<evidence type="ECO:0000256" key="8">
    <source>
        <dbReference type="ARBA" id="ARBA00034808"/>
    </source>
</evidence>
<evidence type="ECO:0000313" key="13">
    <source>
        <dbReference type="Proteomes" id="UP000214688"/>
    </source>
</evidence>
<dbReference type="InterPro" id="IPR027417">
    <property type="entry name" value="P-loop_NTPase"/>
</dbReference>
<comment type="catalytic activity">
    <reaction evidence="7">
        <text>Couples ATP hydrolysis with the unwinding of duplex DNA by translocating in the 3'-5' direction.</text>
        <dbReference type="EC" id="5.6.2.4"/>
    </reaction>
</comment>
<dbReference type="Pfam" id="PF16203">
    <property type="entry name" value="ERCC3_RAD25_C"/>
    <property type="match status" value="1"/>
</dbReference>
<dbReference type="EMBL" id="CP022657">
    <property type="protein sequence ID" value="ASS75537.1"/>
    <property type="molecule type" value="Genomic_DNA"/>
</dbReference>
<dbReference type="AlphaFoldDB" id="A0A223D2C2"/>
<keyword evidence="13" id="KW-1185">Reference proteome</keyword>
<dbReference type="GO" id="GO:0003677">
    <property type="term" value="F:DNA binding"/>
    <property type="evidence" value="ECO:0007669"/>
    <property type="project" value="InterPro"/>
</dbReference>
<dbReference type="KEGG" id="tab:CIG75_11440"/>
<reference evidence="12 13" key="1">
    <citation type="journal article" date="2015" name="Int. J. Syst. Evol. Microbiol.">
        <title>Tumebacillus algifaecis sp. nov., isolated from decomposing algal scum.</title>
        <authorList>
            <person name="Wu Y.F."/>
            <person name="Zhang B."/>
            <person name="Xing P."/>
            <person name="Wu Q.L."/>
            <person name="Liu S.J."/>
        </authorList>
    </citation>
    <scope>NUCLEOTIDE SEQUENCE [LARGE SCALE GENOMIC DNA]</scope>
    <source>
        <strain evidence="12 13">THMBR28</strain>
    </source>
</reference>
<feature type="domain" description="Helicase C-terminal" evidence="11">
    <location>
        <begin position="413"/>
        <end position="558"/>
    </location>
</feature>
<evidence type="ECO:0000256" key="2">
    <source>
        <dbReference type="ARBA" id="ARBA00022741"/>
    </source>
</evidence>
<keyword evidence="6" id="KW-0413">Isomerase</keyword>
<dbReference type="OrthoDB" id="9802848at2"/>
<dbReference type="InterPro" id="IPR014001">
    <property type="entry name" value="Helicase_ATP-bd"/>
</dbReference>
<evidence type="ECO:0000256" key="7">
    <source>
        <dbReference type="ARBA" id="ARBA00034617"/>
    </source>
</evidence>
<dbReference type="GO" id="GO:0005524">
    <property type="term" value="F:ATP binding"/>
    <property type="evidence" value="ECO:0007669"/>
    <property type="project" value="UniProtKB-KW"/>
</dbReference>
<dbReference type="EC" id="5.6.2.4" evidence="8"/>
<dbReference type="GO" id="GO:0016787">
    <property type="term" value="F:hydrolase activity"/>
    <property type="evidence" value="ECO:0007669"/>
    <property type="project" value="UniProtKB-KW"/>
</dbReference>
<dbReference type="PROSITE" id="PS51194">
    <property type="entry name" value="HELICASE_CTER"/>
    <property type="match status" value="1"/>
</dbReference>
<evidence type="ECO:0000313" key="12">
    <source>
        <dbReference type="EMBL" id="ASS75537.1"/>
    </source>
</evidence>
<comment type="catalytic activity">
    <reaction evidence="9">
        <text>ATP + H2O = ADP + phosphate + H(+)</text>
        <dbReference type="Rhea" id="RHEA:13065"/>
        <dbReference type="ChEBI" id="CHEBI:15377"/>
        <dbReference type="ChEBI" id="CHEBI:15378"/>
        <dbReference type="ChEBI" id="CHEBI:30616"/>
        <dbReference type="ChEBI" id="CHEBI:43474"/>
        <dbReference type="ChEBI" id="CHEBI:456216"/>
        <dbReference type="EC" id="5.6.2.4"/>
    </reaction>
</comment>
<dbReference type="PANTHER" id="PTHR11274:SF0">
    <property type="entry name" value="GENERAL TRANSCRIPTION AND DNA REPAIR FACTOR IIH HELICASE SUBUNIT XPB"/>
    <property type="match status" value="1"/>
</dbReference>
<dbReference type="InterPro" id="IPR006935">
    <property type="entry name" value="Helicase/UvrB_N"/>
</dbReference>
<sequence length="562" mass="62626">MTCMSSSQQLAKPLIVQSDGTLLVETAHPDFATVRDQLLRFAELLKSPEHFHTYRISKISLWHAAAAGQTVQTVLGVLHEQSRYPLPLTLQQMVLTEMNKYGSLVLVPGEGCHLLQGERDLLEEIRLLPELKAYLTGRKRNVLQVKENARGPLKRLLAQHGYPVQDRVGYVDGDALPLALCTETESGDAFLLRPYQQEAVRAFAAGDVDGGSGVVVLPCGAGKTVVGIAAIAKMQTNTLVLTPNILAARQWIDELLDKTDLPADAVGEYSAERKDIRPITVTTYQMLTYRSGQTYPHFERLNSRRWGLIVYDEVHLLPAPIFRLTADVQSTRRLGLTATLVREDGAEPDVFAMIGPKKYEVPWKVMESGGFIAPTCCYEIDVPLPQDWRIRYASAAPRQKYRIASLNPRKYEVIAALLRKHSEDRVLIIGQYIEQLDAAGELLGVPVLTGKTKLAEREELFRQFRAGEISVLIVSKVANVAIDLPDANVAVQISGTFGSRQEEAQRIGRILRPNRDGSSSHFYTVVTRDTVDREMANHRQLFLTEQGYTYQVLHAEEIGGSF</sequence>
<evidence type="ECO:0000256" key="5">
    <source>
        <dbReference type="ARBA" id="ARBA00022840"/>
    </source>
</evidence>
<dbReference type="CDD" id="cd18789">
    <property type="entry name" value="SF2_C_XPB"/>
    <property type="match status" value="1"/>
</dbReference>
<name>A0A223D2C2_9BACL</name>
<evidence type="ECO:0000259" key="10">
    <source>
        <dbReference type="PROSITE" id="PS51192"/>
    </source>
</evidence>
<organism evidence="12 13">
    <name type="scientific">Tumebacillus algifaecis</name>
    <dbReference type="NCBI Taxonomy" id="1214604"/>
    <lineage>
        <taxon>Bacteria</taxon>
        <taxon>Bacillati</taxon>
        <taxon>Bacillota</taxon>
        <taxon>Bacilli</taxon>
        <taxon>Bacillales</taxon>
        <taxon>Alicyclobacillaceae</taxon>
        <taxon>Tumebacillus</taxon>
    </lineage>
</organism>
<feature type="domain" description="Helicase ATP-binding" evidence="10">
    <location>
        <begin position="204"/>
        <end position="358"/>
    </location>
</feature>
<evidence type="ECO:0000259" key="11">
    <source>
        <dbReference type="PROSITE" id="PS51194"/>
    </source>
</evidence>
<dbReference type="InterPro" id="IPR001650">
    <property type="entry name" value="Helicase_C-like"/>
</dbReference>
<dbReference type="SUPFAM" id="SSF52540">
    <property type="entry name" value="P-loop containing nucleoside triphosphate hydrolases"/>
    <property type="match status" value="1"/>
</dbReference>
<evidence type="ECO:0000256" key="6">
    <source>
        <dbReference type="ARBA" id="ARBA00023235"/>
    </source>
</evidence>